<reference evidence="1" key="1">
    <citation type="submission" date="2014-11" db="EMBL/GenBank/DDBJ databases">
        <authorList>
            <person name="Amaro Gonzalez C."/>
        </authorList>
    </citation>
    <scope>NUCLEOTIDE SEQUENCE</scope>
</reference>
<organism evidence="1">
    <name type="scientific">Anguilla anguilla</name>
    <name type="common">European freshwater eel</name>
    <name type="synonym">Muraena anguilla</name>
    <dbReference type="NCBI Taxonomy" id="7936"/>
    <lineage>
        <taxon>Eukaryota</taxon>
        <taxon>Metazoa</taxon>
        <taxon>Chordata</taxon>
        <taxon>Craniata</taxon>
        <taxon>Vertebrata</taxon>
        <taxon>Euteleostomi</taxon>
        <taxon>Actinopterygii</taxon>
        <taxon>Neopterygii</taxon>
        <taxon>Teleostei</taxon>
        <taxon>Anguilliformes</taxon>
        <taxon>Anguillidae</taxon>
        <taxon>Anguilla</taxon>
    </lineage>
</organism>
<name>A0A0E9RW34_ANGAN</name>
<evidence type="ECO:0000313" key="1">
    <source>
        <dbReference type="EMBL" id="JAH32478.1"/>
    </source>
</evidence>
<protein>
    <submittedName>
        <fullName evidence="1">Uncharacterized protein</fullName>
    </submittedName>
</protein>
<dbReference type="AlphaFoldDB" id="A0A0E9RW34"/>
<accession>A0A0E9RW34</accession>
<reference evidence="1" key="2">
    <citation type="journal article" date="2015" name="Fish Shellfish Immunol.">
        <title>Early steps in the European eel (Anguilla anguilla)-Vibrio vulnificus interaction in the gills: Role of the RtxA13 toxin.</title>
        <authorList>
            <person name="Callol A."/>
            <person name="Pajuelo D."/>
            <person name="Ebbesson L."/>
            <person name="Teles M."/>
            <person name="MacKenzie S."/>
            <person name="Amaro C."/>
        </authorList>
    </citation>
    <scope>NUCLEOTIDE SEQUENCE</scope>
</reference>
<proteinExistence type="predicted"/>
<dbReference type="EMBL" id="GBXM01076099">
    <property type="protein sequence ID" value="JAH32478.1"/>
    <property type="molecule type" value="Transcribed_RNA"/>
</dbReference>
<sequence>MGSFFPSACTLSSFAWVCRIPSCHVTSLSKYLAGMQKKQKKTTGTERKTVFLRPAR</sequence>